<protein>
    <submittedName>
        <fullName evidence="1">Uncharacterized protein</fullName>
    </submittedName>
</protein>
<evidence type="ECO:0000313" key="1">
    <source>
        <dbReference type="EMBL" id="ORA43630.1"/>
    </source>
</evidence>
<name>A0ABX3S937_MYCBC</name>
<gene>
    <name evidence="1" type="ORF">BST19_22775</name>
</gene>
<organism evidence="1 2">
    <name type="scientific">Mycobacterium bouchedurhonense</name>
    <dbReference type="NCBI Taxonomy" id="701041"/>
    <lineage>
        <taxon>Bacteria</taxon>
        <taxon>Bacillati</taxon>
        <taxon>Actinomycetota</taxon>
        <taxon>Actinomycetes</taxon>
        <taxon>Mycobacteriales</taxon>
        <taxon>Mycobacteriaceae</taxon>
        <taxon>Mycobacterium</taxon>
        <taxon>Mycobacterium avium complex (MAC)</taxon>
    </lineage>
</organism>
<dbReference type="Proteomes" id="UP000192293">
    <property type="component" value="Unassembled WGS sequence"/>
</dbReference>
<comment type="caution">
    <text evidence="1">The sequence shown here is derived from an EMBL/GenBank/DDBJ whole genome shotgun (WGS) entry which is preliminary data.</text>
</comment>
<sequence length="125" mass="13396">MVTSVFDELDAEELTAARTRVADAGLDAARRLATTRLVDGPAAGLAKPATVMELLLARDQADPRWERLEPFETRWALLVVRLLAPVMNPAAAVADARRRGATWAAIGEALGVTAQSAHARFGPRP</sequence>
<evidence type="ECO:0000313" key="2">
    <source>
        <dbReference type="Proteomes" id="UP000192293"/>
    </source>
</evidence>
<keyword evidence="2" id="KW-1185">Reference proteome</keyword>
<proteinExistence type="predicted"/>
<reference evidence="1 2" key="1">
    <citation type="submission" date="2017-02" db="EMBL/GenBank/DDBJ databases">
        <title>The new phylogeny of genus Mycobacterium.</title>
        <authorList>
            <person name="Tortoli E."/>
            <person name="Trovato A."/>
            <person name="Cirillo D.M."/>
        </authorList>
    </citation>
    <scope>NUCLEOTIDE SEQUENCE [LARGE SCALE GENOMIC DNA]</scope>
    <source>
        <strain evidence="1 2">DSM 45439</strain>
    </source>
</reference>
<accession>A0ABX3S937</accession>
<dbReference type="EMBL" id="MVHL01000051">
    <property type="protein sequence ID" value="ORA43630.1"/>
    <property type="molecule type" value="Genomic_DNA"/>
</dbReference>